<evidence type="ECO:0000313" key="1">
    <source>
        <dbReference type="EMBL" id="NEX22931.1"/>
    </source>
</evidence>
<dbReference type="EMBL" id="JAAIJR010000139">
    <property type="protein sequence ID" value="NEX22931.1"/>
    <property type="molecule type" value="Genomic_DNA"/>
</dbReference>
<gene>
    <name evidence="1" type="ORF">G3480_21945</name>
</gene>
<dbReference type="InterPro" id="IPR027417">
    <property type="entry name" value="P-loop_NTPase"/>
</dbReference>
<dbReference type="PANTHER" id="PTHR19959:SF119">
    <property type="entry name" value="FUNGAL LIPASE-LIKE DOMAIN-CONTAINING PROTEIN"/>
    <property type="match status" value="1"/>
</dbReference>
<reference evidence="1 2" key="2">
    <citation type="submission" date="2020-02" db="EMBL/GenBank/DDBJ databases">
        <title>Genome sequences of Thiorhodococcus mannitoliphagus and Thiorhodococcus minor, purple sulfur photosynthetic bacteria in the gammaproteobacterial family, Chromatiaceae.</title>
        <authorList>
            <person name="Aviles F.A."/>
            <person name="Meyer T.E."/>
            <person name="Kyndt J.A."/>
        </authorList>
    </citation>
    <scope>NUCLEOTIDE SEQUENCE [LARGE SCALE GENOMIC DNA]</scope>
    <source>
        <strain evidence="1 2">DSM 18266</strain>
    </source>
</reference>
<name>A0A6P1E0T9_9GAMM</name>
<dbReference type="PANTHER" id="PTHR19959">
    <property type="entry name" value="KINESIN LIGHT CHAIN"/>
    <property type="match status" value="1"/>
</dbReference>
<keyword evidence="2" id="KW-1185">Reference proteome</keyword>
<proteinExistence type="predicted"/>
<dbReference type="InterPro" id="IPR011990">
    <property type="entry name" value="TPR-like_helical_dom_sf"/>
</dbReference>
<comment type="caution">
    <text evidence="1">The sequence shown here is derived from an EMBL/GenBank/DDBJ whole genome shotgun (WGS) entry which is preliminary data.</text>
</comment>
<dbReference type="SMART" id="SM00028">
    <property type="entry name" value="TPR"/>
    <property type="match status" value="7"/>
</dbReference>
<accession>A0A6P1E0T9</accession>
<reference evidence="2" key="1">
    <citation type="journal article" date="2020" name="Microbiol. Resour. Announc.">
        <title>Draft Genome Sequences of Thiorhodococcus mannitoliphagus and Thiorhodococcus minor, Purple Sulfur Photosynthetic Bacteria in the Gammaproteobacterial Family Chromatiaceae.</title>
        <authorList>
            <person name="Aviles F.A."/>
            <person name="Meyer T.E."/>
            <person name="Kyndt J.A."/>
        </authorList>
    </citation>
    <scope>NUCLEOTIDE SEQUENCE [LARGE SCALE GENOMIC DNA]</scope>
    <source>
        <strain evidence="2">DSM 18266</strain>
    </source>
</reference>
<dbReference type="Gene3D" id="1.25.40.10">
    <property type="entry name" value="Tetratricopeptide repeat domain"/>
    <property type="match status" value="3"/>
</dbReference>
<dbReference type="SUPFAM" id="SSF52540">
    <property type="entry name" value="P-loop containing nucleoside triphosphate hydrolases"/>
    <property type="match status" value="1"/>
</dbReference>
<dbReference type="InterPro" id="IPR019734">
    <property type="entry name" value="TPR_rpt"/>
</dbReference>
<sequence length="1460" mass="162840">MPDADERCPACGKTTLRFFHKVGKYRCIDDDCGAEFLPDQLQAASSVGAEALNLDTLPFPIAYPLAHARDERLPARDRVANAIFAGYQAMRTTALLLFADYLACETVCHELQKPIRGLRLPHWYEWNVLCDQLSKFWSGHLQERPERSSVFPGLVAAWLEVNRHKKLPLQHPWSELLAGLPGVDGPARSLNDALWKARNDLAHRETTRTLEDGEERDLMPRLIAITETMAQRLFPAGELTLWRRIGAEPDQPTAIRLHGPHTDLRFDIEGGPQVVALAWANSELLASTTETDVPVYPLFVPLDTEGAGQKLPGGGLIEPVGLVESIDKKKIAVLGVRQYFERPELLNPVQESLDRKAIELGVEREETQRWNLVSWAAVAADDTLMALRGRKYFPEFYLERSGIDGLVREVLKQPHRGLLLLGEAGSGKSSLLARLVDEILADAPDQVWPAHQSQSDALDYLDRRGSGDVVLFLSGADAYRGDAAWSGRQALCEAVLRRAGIKSGAFSDLDDLCRHLNTSAAKDQDADRRIWLIFDALNEADRFTDLLKALDDVLPALQRYSWLRLAVSLRTGAYQSLAQRHRDLLQHGSEVLANARFLASFSDQQHNEVPYLELDPFAVAEAREAYQLRQQRRPGQSCPVPFDKLAPSLRELVRAPLYLHLFHETFHGRTTAPSELDEGRLLSAYLDRLQADQPGIAEYLQRLGVLMFEQRIPFLPIQEADAWIAEWRARLGVDNALRVVKLDPVEELVAVSLLMRPIEMGRGGERHLAGYGFSHQRLCEQLLLRELMRQIHPRTLPTAEDLLAWARQANGPDATRSDGFNELTGALESLTATLAEQGQGEVLAALLELEGKAVRNRLLGNALKALGPFGRTDADHCKLVLTPLIRRAIIAGSIGEYFEDPACEAQTWLKRHGFSAAARQLAAGRLEVMRALVAKEPERTDLCEALSMSLDDIGLLHNEAGDSAAARAFFDESLEINRALLALNPQQTDLRRKLAVSLDHQGQVAEAAGDVAAARAFFYESLEITRVLLKQEPESTNLTSDLSISLDNLGRLAQATGDGVTARSYFTESLEISRALVAQEPDLVDSLVGLSASLDKLANLAESMGDGPTALSYREESLEIDRRLVAQEPGCVDLRHNLSLSLTSLGRLAENLGARDSARAYFEESAQIMFSLVTEEPELVAMSHDLTLSLDALGDLAEEEGDVARARSYYKESLEILRALVAQEPGRADLRLSLSVSLDQLGWLAEVIDDSFAHARNYYKESLEIRRALVAQEPDGSDLRDHLANSLDNLGRLAEQWGGSAEIHRCFEKSLEIRRGLVAQEPARMDLRRALSVALHNLGRVAKVEGNRKKARSYFDESVEIRRALVVQWPERADLQVDLASSYWYQYEVAAGRDERVWLERVIETLKPLRDAGLKHELLNILWDDATNALRRCSPFWRAKRQRGVVKLDHELLQSTLGRE</sequence>
<dbReference type="RefSeq" id="WP_164656077.1">
    <property type="nucleotide sequence ID" value="NZ_JAAIJR010000139.1"/>
</dbReference>
<protein>
    <submittedName>
        <fullName evidence="1">Tetratricopeptide repeat protein</fullName>
    </submittedName>
</protein>
<evidence type="ECO:0000313" key="2">
    <source>
        <dbReference type="Proteomes" id="UP000471640"/>
    </source>
</evidence>
<dbReference type="SUPFAM" id="SSF48452">
    <property type="entry name" value="TPR-like"/>
    <property type="match status" value="2"/>
</dbReference>
<organism evidence="1 2">
    <name type="scientific">Thiorhodococcus mannitoliphagus</name>
    <dbReference type="NCBI Taxonomy" id="329406"/>
    <lineage>
        <taxon>Bacteria</taxon>
        <taxon>Pseudomonadati</taxon>
        <taxon>Pseudomonadota</taxon>
        <taxon>Gammaproteobacteria</taxon>
        <taxon>Chromatiales</taxon>
        <taxon>Chromatiaceae</taxon>
        <taxon>Thiorhodococcus</taxon>
    </lineage>
</organism>
<dbReference type="Proteomes" id="UP000471640">
    <property type="component" value="Unassembled WGS sequence"/>
</dbReference>